<dbReference type="InterPro" id="IPR002932">
    <property type="entry name" value="Glu_synthdom"/>
</dbReference>
<evidence type="ECO:0000313" key="4">
    <source>
        <dbReference type="EMBL" id="CAH7675552.1"/>
    </source>
</evidence>
<dbReference type="EMBL" id="CALTRL010002358">
    <property type="protein sequence ID" value="CAH7675552.1"/>
    <property type="molecule type" value="Genomic_DNA"/>
</dbReference>
<proteinExistence type="inferred from homology"/>
<dbReference type="InterPro" id="IPR013785">
    <property type="entry name" value="Aldolase_TIM"/>
</dbReference>
<reference evidence="4" key="1">
    <citation type="submission" date="2022-06" db="EMBL/GenBank/DDBJ databases">
        <authorList>
            <consortium name="SYNGENTA / RWTH Aachen University"/>
        </authorList>
    </citation>
    <scope>NUCLEOTIDE SEQUENCE</scope>
</reference>
<organism evidence="4 5">
    <name type="scientific">Phakopsora pachyrhizi</name>
    <name type="common">Asian soybean rust disease fungus</name>
    <dbReference type="NCBI Taxonomy" id="170000"/>
    <lineage>
        <taxon>Eukaryota</taxon>
        <taxon>Fungi</taxon>
        <taxon>Dikarya</taxon>
        <taxon>Basidiomycota</taxon>
        <taxon>Pucciniomycotina</taxon>
        <taxon>Pucciniomycetes</taxon>
        <taxon>Pucciniales</taxon>
        <taxon>Phakopsoraceae</taxon>
        <taxon>Phakopsora</taxon>
    </lineage>
</organism>
<comment type="caution">
    <text evidence="4">The sequence shown here is derived from an EMBL/GenBank/DDBJ whole genome shotgun (WGS) entry which is preliminary data.</text>
</comment>
<dbReference type="PANTHER" id="PTHR43100:SF1">
    <property type="entry name" value="GLUTAMATE SYNTHASE [NADPH] SMALL CHAIN"/>
    <property type="match status" value="1"/>
</dbReference>
<dbReference type="FunFam" id="3.20.20.70:FF:000031">
    <property type="entry name" value="Glutamate synthase 1 [NADH]"/>
    <property type="match status" value="1"/>
</dbReference>
<dbReference type="PANTHER" id="PTHR43100">
    <property type="entry name" value="GLUTAMATE SYNTHASE [NADPH] SMALL CHAIN"/>
    <property type="match status" value="1"/>
</dbReference>
<feature type="domain" description="Glutamate synthase" evidence="2">
    <location>
        <begin position="391"/>
        <end position="722"/>
    </location>
</feature>
<gene>
    <name evidence="4" type="ORF">PPACK8108_LOCUS10569</name>
</gene>
<keyword evidence="5" id="KW-1185">Reference proteome</keyword>
<dbReference type="GO" id="GO:0015930">
    <property type="term" value="F:glutamate synthase activity"/>
    <property type="evidence" value="ECO:0007669"/>
    <property type="project" value="InterPro"/>
</dbReference>
<evidence type="ECO:0000259" key="2">
    <source>
        <dbReference type="Pfam" id="PF01645"/>
    </source>
</evidence>
<dbReference type="Proteomes" id="UP001153365">
    <property type="component" value="Unassembled WGS sequence"/>
</dbReference>
<evidence type="ECO:0008006" key="6">
    <source>
        <dbReference type="Google" id="ProtNLM"/>
    </source>
</evidence>
<name>A0AAV0AYM1_PHAPC</name>
<evidence type="ECO:0000259" key="3">
    <source>
        <dbReference type="Pfam" id="PF04898"/>
    </source>
</evidence>
<dbReference type="SUPFAM" id="SSF51395">
    <property type="entry name" value="FMN-linked oxidoreductases"/>
    <property type="match status" value="1"/>
</dbReference>
<dbReference type="GO" id="GO:0006537">
    <property type="term" value="P:glutamate biosynthetic process"/>
    <property type="evidence" value="ECO:0007669"/>
    <property type="project" value="InterPro"/>
</dbReference>
<protein>
    <recommendedName>
        <fullName evidence="6">Glutamate synthase</fullName>
    </recommendedName>
</protein>
<evidence type="ECO:0000256" key="1">
    <source>
        <dbReference type="ARBA" id="ARBA00009716"/>
    </source>
</evidence>
<feature type="domain" description="Glutamate synthase central-N" evidence="3">
    <location>
        <begin position="59"/>
        <end position="333"/>
    </location>
</feature>
<dbReference type="InterPro" id="IPR006982">
    <property type="entry name" value="Glu_synth_centr_N"/>
</dbReference>
<dbReference type="Gene3D" id="3.20.20.70">
    <property type="entry name" value="Aldolase class I"/>
    <property type="match status" value="2"/>
</dbReference>
<dbReference type="AlphaFoldDB" id="A0AAV0AYM1"/>
<accession>A0AAV0AYM1</accession>
<evidence type="ECO:0000313" key="5">
    <source>
        <dbReference type="Proteomes" id="UP001153365"/>
    </source>
</evidence>
<dbReference type="Pfam" id="PF01645">
    <property type="entry name" value="Glu_synthase"/>
    <property type="match status" value="1"/>
</dbReference>
<dbReference type="InterPro" id="IPR051394">
    <property type="entry name" value="Glutamate_Synthase"/>
</dbReference>
<comment type="similarity">
    <text evidence="1">Belongs to the glutamate synthase family.</text>
</comment>
<dbReference type="CDD" id="cd02808">
    <property type="entry name" value="GltS_FMN"/>
    <property type="match status" value="1"/>
</dbReference>
<sequence length="723" mass="79181">MCLVDMTEGWILDNIERKMLTARKYPFKQWIESQQIRLPEILNSLGSSIQVSLTESLDDFWILPMVTDCKEVLGSMGNDAPLACMATQPCLFYILFRQLFAQVTNPPIDLICESNVMLLECYVGAKGNLHALEESQAGQLVLPSPILSVKGFEALQHLRNVKPIWSSKIIDITFEKRAGVSGYSSLLQQICDVASDAVKDHARIIILSDPAVRPEPVAVPALAATGAVHHHLIATKKCSKVALIVETGKAREVHHLCVLLGYGADGIFPYLEMEAILKIPREGLVKASLSENDLTENYRQATDNGILKVMSKMEILTLQSYKYTQIFEALGLHKTVVDWCFLGTASRIQGTTFGLLALDAFDYHKQGYPSCNTVLPPGLPKSGEYHWRDRSEAHINDLVAIANLQEAIQSKNQLAYDTYSQRSNRQSIPLKKVEPWTELVKQFCTGAMSYGSISSKVHSAIAIAMNQLGGKSNTGEGDKDPSRSQIMPNGDTMRSAIKLVASGQFGVTSNYLSDIQINMAQGAKTGEGGKLPGLKVSESIAKTRHSTPGVGLISLPPHHDIYSIEDLKQLIYNLKCRNPRARVLVKLVSEVGVGIVASGVAKAKADYILISVHDGGTGASRWTGIKYARLPWELGLAETHQTLVHNNLRGRVCLQTNGQIRTGRDVAIAAMLGAKEFGFATAPLIAMGCIMMRRCHQNMCPVGVATQDPELRAKFTGQPNHVI</sequence>
<dbReference type="Pfam" id="PF04898">
    <property type="entry name" value="Glu_syn_central"/>
    <property type="match status" value="1"/>
</dbReference>